<organism evidence="1 2">
    <name type="scientific">Algibacter marinivivus</name>
    <dbReference type="NCBI Taxonomy" id="2100723"/>
    <lineage>
        <taxon>Bacteria</taxon>
        <taxon>Pseudomonadati</taxon>
        <taxon>Bacteroidota</taxon>
        <taxon>Flavobacteriia</taxon>
        <taxon>Flavobacteriales</taxon>
        <taxon>Flavobacteriaceae</taxon>
        <taxon>Algibacter</taxon>
    </lineage>
</organism>
<keyword evidence="2" id="KW-1185">Reference proteome</keyword>
<dbReference type="AlphaFoldDB" id="A0A2U2X2A3"/>
<reference evidence="2" key="3">
    <citation type="submission" date="2018-05" db="EMBL/GenBank/DDBJ databases">
        <authorList>
            <person name="Lu D."/>
        </authorList>
    </citation>
    <scope>NUCLEOTIDE SEQUENCE [LARGE SCALE GENOMIC DNA]</scope>
    <source>
        <strain evidence="2">ZY111</strain>
    </source>
</reference>
<comment type="caution">
    <text evidence="1">The sequence shown here is derived from an EMBL/GenBank/DDBJ whole genome shotgun (WGS) entry which is preliminary data.</text>
</comment>
<gene>
    <name evidence="1" type="ORF">DIS18_11655</name>
</gene>
<evidence type="ECO:0000313" key="1">
    <source>
        <dbReference type="EMBL" id="PWH81918.1"/>
    </source>
</evidence>
<evidence type="ECO:0000313" key="2">
    <source>
        <dbReference type="Proteomes" id="UP000245375"/>
    </source>
</evidence>
<accession>A0A2U2X2A3</accession>
<protein>
    <submittedName>
        <fullName evidence="1">SRPBCC family protein</fullName>
    </submittedName>
</protein>
<proteinExistence type="predicted"/>
<name>A0A2U2X2A3_9FLAO</name>
<dbReference type="Gene3D" id="3.30.530.20">
    <property type="match status" value="1"/>
</dbReference>
<dbReference type="RefSeq" id="WP_109353258.1">
    <property type="nucleotide sequence ID" value="NZ_QFRI01000003.1"/>
</dbReference>
<dbReference type="OrthoDB" id="411301at2"/>
<dbReference type="SUPFAM" id="SSF55961">
    <property type="entry name" value="Bet v1-like"/>
    <property type="match status" value="1"/>
</dbReference>
<dbReference type="CDD" id="cd07812">
    <property type="entry name" value="SRPBCC"/>
    <property type="match status" value="1"/>
</dbReference>
<dbReference type="InterPro" id="IPR023393">
    <property type="entry name" value="START-like_dom_sf"/>
</dbReference>
<sequence>MKFVCSISINKPINEVVKHFEDPEALKQSQEGFIRMEHLSGNEGEAGAKSKLVYKKFDLIETIIHNTLPNEFYAKYEHKSMINTMRSNFNALGKNETKLTTEIEYTEFKGFFIKLIAKFFPNMFKKQVDKWLIKFKAYCENK</sequence>
<reference evidence="1 2" key="2">
    <citation type="submission" date="2018-05" db="EMBL/GenBank/DDBJ databases">
        <title>Algibacter marinivivus sp. nov., isolated from sample around a algae.</title>
        <authorList>
            <person name="Zhong X."/>
        </authorList>
    </citation>
    <scope>NUCLEOTIDE SEQUENCE [LARGE SCALE GENOMIC DNA]</scope>
    <source>
        <strain evidence="1 2">ZY111</strain>
    </source>
</reference>
<dbReference type="EMBL" id="QFRI01000003">
    <property type="protein sequence ID" value="PWH81918.1"/>
    <property type="molecule type" value="Genomic_DNA"/>
</dbReference>
<reference evidence="2" key="1">
    <citation type="submission" date="2018-05" db="EMBL/GenBank/DDBJ databases">
        <title>Algibacter marinivivus sp. nov., isolated from sample around a algae.</title>
        <authorList>
            <person name="Lu D."/>
        </authorList>
    </citation>
    <scope>NUCLEOTIDE SEQUENCE [LARGE SCALE GENOMIC DNA]</scope>
    <source>
        <strain evidence="2">ZY111</strain>
    </source>
</reference>
<dbReference type="Proteomes" id="UP000245375">
    <property type="component" value="Unassembled WGS sequence"/>
</dbReference>